<dbReference type="VEuPathDB" id="FungiDB:TRICI_002981"/>
<dbReference type="AlphaFoldDB" id="A0A642V4E1"/>
<keyword evidence="3" id="KW-1185">Reference proteome</keyword>
<feature type="compositionally biased region" description="Low complexity" evidence="1">
    <location>
        <begin position="547"/>
        <end position="568"/>
    </location>
</feature>
<gene>
    <name evidence="2" type="ORF">TRICI_002981</name>
</gene>
<organism evidence="2 3">
    <name type="scientific">Trichomonascus ciferrii</name>
    <dbReference type="NCBI Taxonomy" id="44093"/>
    <lineage>
        <taxon>Eukaryota</taxon>
        <taxon>Fungi</taxon>
        <taxon>Dikarya</taxon>
        <taxon>Ascomycota</taxon>
        <taxon>Saccharomycotina</taxon>
        <taxon>Dipodascomycetes</taxon>
        <taxon>Dipodascales</taxon>
        <taxon>Trichomonascaceae</taxon>
        <taxon>Trichomonascus</taxon>
        <taxon>Trichomonascus ciferrii complex</taxon>
    </lineage>
</organism>
<protein>
    <submittedName>
        <fullName evidence="2">Uncharacterized protein</fullName>
    </submittedName>
</protein>
<feature type="compositionally biased region" description="Polar residues" evidence="1">
    <location>
        <begin position="267"/>
        <end position="282"/>
    </location>
</feature>
<evidence type="ECO:0000313" key="3">
    <source>
        <dbReference type="Proteomes" id="UP000761534"/>
    </source>
</evidence>
<feature type="compositionally biased region" description="Low complexity" evidence="1">
    <location>
        <begin position="292"/>
        <end position="302"/>
    </location>
</feature>
<proteinExistence type="predicted"/>
<feature type="region of interest" description="Disordered" evidence="1">
    <location>
        <begin position="547"/>
        <end position="585"/>
    </location>
</feature>
<sequence>MMRYNNRSSVVPDDDDCIIMNDSADFYNATQKKFTPPTHNWMLDDPYYMSQDKDKMQVHELYQYLREHEDHKRASMVHKYIHRDIFSEQPYNRHSYQGDDFEFSEDYLLQRDGPLTDKRHFSNQNRTRRMYHKNKLFTKKSQETINLKAKLSRTNLKIQANALHNDSNSNASGCATWINETPPDLVSCSSHDSDPSHSSITPPSLQDSNSTTSEEGYSPPSSTHGTPPPPVEQPISIPKRRSRVQLDQNPEPGMPHPEKPDLGQRPVLSQSKSKSNLRSKLTPSFGRKKPSSKQSHSSTPSNKRSKSVSTMSTASKPKLRNRLSVANLFSSKSEEEYEIGGDVMFDALNGGLAKNDAGNALRISFPSQASRPPVPEIPTELLDQQPAELREPSVPVQSSVSPITPCKEFDFLLDNSGQRPPKPSRLYELEQQQKRSTVIESDYSSTSNKKSVDAGLPPKVPPHRTLSMLSDSPGVPPTWRMPPGPANQVTMRLSSIATGASSRQTSLQRTPSMPADKHPDGNDIYTRKCSFIRRRNSVVARSMSVSSSNYGASSLPPSPTTAANTAANRTSQHKHSKSSFMLPGYDETKTKLQVVNQASPKPSVDALGLDKDTLQAVDDLKKPSASLPRTRGRLGKEVKSCYDLNATFTETSPSSSSQSNTSSGFYYGLELFDSNTPKDRYGYLWNDRGESFMARIH</sequence>
<feature type="compositionally biased region" description="Polar residues" evidence="1">
    <location>
        <begin position="205"/>
        <end position="215"/>
    </location>
</feature>
<comment type="caution">
    <text evidence="2">The sequence shown here is derived from an EMBL/GenBank/DDBJ whole genome shotgun (WGS) entry which is preliminary data.</text>
</comment>
<dbReference type="Proteomes" id="UP000761534">
    <property type="component" value="Unassembled WGS sequence"/>
</dbReference>
<feature type="compositionally biased region" description="Polar residues" evidence="1">
    <location>
        <begin position="434"/>
        <end position="449"/>
    </location>
</feature>
<feature type="compositionally biased region" description="Polar residues" evidence="1">
    <location>
        <begin position="498"/>
        <end position="511"/>
    </location>
</feature>
<accession>A0A642V4E1</accession>
<evidence type="ECO:0000313" key="2">
    <source>
        <dbReference type="EMBL" id="KAA8914182.1"/>
    </source>
</evidence>
<feature type="region of interest" description="Disordered" evidence="1">
    <location>
        <begin position="498"/>
        <end position="524"/>
    </location>
</feature>
<feature type="region of interest" description="Disordered" evidence="1">
    <location>
        <begin position="185"/>
        <end position="318"/>
    </location>
</feature>
<dbReference type="EMBL" id="SWFS01000208">
    <property type="protein sequence ID" value="KAA8914182.1"/>
    <property type="molecule type" value="Genomic_DNA"/>
</dbReference>
<feature type="region of interest" description="Disordered" evidence="1">
    <location>
        <begin position="412"/>
        <end position="460"/>
    </location>
</feature>
<reference evidence="2" key="1">
    <citation type="journal article" date="2019" name="G3 (Bethesda)">
        <title>Genome Assemblies of Two Rare Opportunistic Yeast Pathogens: Diutina rugosa (syn. Candida rugosa) and Trichomonascus ciferrii (syn. Candida ciferrii).</title>
        <authorList>
            <person name="Mixao V."/>
            <person name="Saus E."/>
            <person name="Hansen A.P."/>
            <person name="Lass-Florl C."/>
            <person name="Gabaldon T."/>
        </authorList>
    </citation>
    <scope>NUCLEOTIDE SEQUENCE</scope>
    <source>
        <strain evidence="2">CBS 4856</strain>
    </source>
</reference>
<evidence type="ECO:0000256" key="1">
    <source>
        <dbReference type="SAM" id="MobiDB-lite"/>
    </source>
</evidence>
<name>A0A642V4E1_9ASCO</name>